<accession>A0A2A6BXC6</accession>
<proteinExistence type="predicted"/>
<organism evidence="1 2">
    <name type="scientific">Pristionchus pacificus</name>
    <name type="common">Parasitic nematode worm</name>
    <dbReference type="NCBI Taxonomy" id="54126"/>
    <lineage>
        <taxon>Eukaryota</taxon>
        <taxon>Metazoa</taxon>
        <taxon>Ecdysozoa</taxon>
        <taxon>Nematoda</taxon>
        <taxon>Chromadorea</taxon>
        <taxon>Rhabditida</taxon>
        <taxon>Rhabditina</taxon>
        <taxon>Diplogasteromorpha</taxon>
        <taxon>Diplogasteroidea</taxon>
        <taxon>Neodiplogasteridae</taxon>
        <taxon>Pristionchus</taxon>
    </lineage>
</organism>
<dbReference type="EnsemblMetazoa" id="PPA42518.1">
    <property type="protein sequence ID" value="PPA42518.1"/>
    <property type="gene ID" value="WBGene00280887"/>
</dbReference>
<evidence type="ECO:0000313" key="2">
    <source>
        <dbReference type="Proteomes" id="UP000005239"/>
    </source>
</evidence>
<name>A0A2A6BXC6_PRIPA</name>
<evidence type="ECO:0000313" key="1">
    <source>
        <dbReference type="EnsemblMetazoa" id="PPA42518.1"/>
    </source>
</evidence>
<dbReference type="InterPro" id="IPR019428">
    <property type="entry name" value="7TM_GPCR_serpentine_rcpt_Str"/>
</dbReference>
<dbReference type="Proteomes" id="UP000005239">
    <property type="component" value="Unassembled WGS sequence"/>
</dbReference>
<gene>
    <name evidence="1" type="primary">WBGene00280887</name>
</gene>
<keyword evidence="2" id="KW-1185">Reference proteome</keyword>
<reference evidence="1" key="2">
    <citation type="submission" date="2022-06" db="UniProtKB">
        <authorList>
            <consortium name="EnsemblMetazoa"/>
        </authorList>
    </citation>
    <scope>IDENTIFICATION</scope>
    <source>
        <strain evidence="1">PS312</strain>
    </source>
</reference>
<dbReference type="Pfam" id="PF10326">
    <property type="entry name" value="7TM_GPCR_Str"/>
    <property type="match status" value="1"/>
</dbReference>
<protein>
    <submittedName>
        <fullName evidence="1">G protein-coupled receptor</fullName>
    </submittedName>
</protein>
<dbReference type="PANTHER" id="PTHR22943:SF248">
    <property type="entry name" value="SEVEN TM RECEPTOR"/>
    <property type="match status" value="1"/>
</dbReference>
<sequence length="376" mass="43121">NLILHIAMASIWRILCTLICGIEGEKSADTSADNVFFNQDRHYSGTVGLALSAFLLYIVLAKKSATTVTSYRHIFLTISNWHNLDLLKALHRNQCFPRRLQLWLAHCWTLGKRYTHALSDSYFISIVYGPVKYAPKWLMCKKANLGKRKKRDLVCSVAVFMVFSLWQFITAPCIVQYLVLFRKSVTNPAKIMIAYMFTVFSMALSAPYFWLFVPYPAIEDRLREIARRVQKLDDDEGEYVVYGIGMQEDPANGNRTAVGLAFYGIAPSYFLTYIAFGFTVFKIVHELARVNTEMSIKTVELQRGFIRMQLIQGFVPLAILTVPFATFITFIFTGANLNNWTLMLTFSLWSLPAVQKKSDLDVYSHRTYKARNSQHL</sequence>
<dbReference type="AlphaFoldDB" id="A0A2A6BXC6"/>
<dbReference type="PANTHER" id="PTHR22943">
    <property type="entry name" value="7-TRANSMEMBRANE DOMAIN RECEPTOR C.ELEGANS"/>
    <property type="match status" value="1"/>
</dbReference>
<accession>A0A8R1YYG9</accession>
<reference evidence="2" key="1">
    <citation type="journal article" date="2008" name="Nat. Genet.">
        <title>The Pristionchus pacificus genome provides a unique perspective on nematode lifestyle and parasitism.</title>
        <authorList>
            <person name="Dieterich C."/>
            <person name="Clifton S.W."/>
            <person name="Schuster L.N."/>
            <person name="Chinwalla A."/>
            <person name="Delehaunty K."/>
            <person name="Dinkelacker I."/>
            <person name="Fulton L."/>
            <person name="Fulton R."/>
            <person name="Godfrey J."/>
            <person name="Minx P."/>
            <person name="Mitreva M."/>
            <person name="Roeseler W."/>
            <person name="Tian H."/>
            <person name="Witte H."/>
            <person name="Yang S.P."/>
            <person name="Wilson R.K."/>
            <person name="Sommer R.J."/>
        </authorList>
    </citation>
    <scope>NUCLEOTIDE SEQUENCE [LARGE SCALE GENOMIC DNA]</scope>
    <source>
        <strain evidence="2">PS312</strain>
    </source>
</reference>